<evidence type="ECO:0000256" key="6">
    <source>
        <dbReference type="ARBA" id="ARBA00022777"/>
    </source>
</evidence>
<proteinExistence type="inferred from homology"/>
<dbReference type="PANTHER" id="PTHR22984:SF11">
    <property type="entry name" value="AURORA KINASE-RELATED"/>
    <property type="match status" value="1"/>
</dbReference>
<dbReference type="Proteomes" id="UP000316079">
    <property type="component" value="Unassembled WGS sequence"/>
</dbReference>
<dbReference type="GO" id="GO:0043066">
    <property type="term" value="P:negative regulation of apoptotic process"/>
    <property type="evidence" value="ECO:0007669"/>
    <property type="project" value="TreeGrafter"/>
</dbReference>
<gene>
    <name evidence="12" type="ORF">DNTS_022917</name>
</gene>
<dbReference type="GO" id="GO:0004674">
    <property type="term" value="F:protein serine/threonine kinase activity"/>
    <property type="evidence" value="ECO:0007669"/>
    <property type="project" value="UniProtKB-KW"/>
</dbReference>
<evidence type="ECO:0000259" key="11">
    <source>
        <dbReference type="SMART" id="SM00220"/>
    </source>
</evidence>
<dbReference type="SUPFAM" id="SSF56112">
    <property type="entry name" value="Protein kinase-like (PK-like)"/>
    <property type="match status" value="2"/>
</dbReference>
<evidence type="ECO:0000256" key="2">
    <source>
        <dbReference type="ARBA" id="ARBA00012513"/>
    </source>
</evidence>
<feature type="region of interest" description="Disordered" evidence="10">
    <location>
        <begin position="32"/>
        <end position="74"/>
    </location>
</feature>
<keyword evidence="4" id="KW-0808">Transferase</keyword>
<feature type="non-terminal residue" evidence="12">
    <location>
        <position position="1"/>
    </location>
</feature>
<protein>
    <recommendedName>
        <fullName evidence="2">non-specific serine/threonine protein kinase</fullName>
        <ecNumber evidence="2">2.7.11.1</ecNumber>
    </recommendedName>
</protein>
<sequence>QYAAAETSAEPVCGGLLNKESDLEENISPALLPPEQDIAPSEVEPCCSKDVPLVHPEAEPDVEAEASPENNIKPCDETNIKKCHKFPRKRIELQKVHLLDWFKTTPREQAPPAPPTLEGAQSPKRHGWAGLSRLWKFLCRRKNKTGKQDIAPSEDEPCCSKDVPLVHPEAQPDVEGPIDAHPGDPTAETSAEPVCGGLSNKESDLEENISPALLPPKQDIAPSDVEPCCSKNVPLVHPEAKPDVEAEASPENTSKPCDETNIKNQRSSFPDLYSFLSLVINSSRYQMGSELGKGNFGTVYEATRLEDGTEAYVPPELLQNGWFYGEEATVWALGIILFVMLNMRYPRKQDLYRINGNIYSKEGYSIECHEFLYGCLQLNPRKRIELENLHLLDWFETTPWEEAPQAPTFGDAQLPNRHRCSGLRWLWKFPFGRKN</sequence>
<dbReference type="InterPro" id="IPR051138">
    <property type="entry name" value="PIM_Ser/Thr_kinase"/>
</dbReference>
<feature type="domain" description="Protein kinase" evidence="11">
    <location>
        <begin position="285"/>
        <end position="395"/>
    </location>
</feature>
<feature type="region of interest" description="Disordered" evidence="10">
    <location>
        <begin position="106"/>
        <end position="125"/>
    </location>
</feature>
<name>A0A553QTM1_9TELE</name>
<evidence type="ECO:0000313" key="13">
    <source>
        <dbReference type="Proteomes" id="UP000316079"/>
    </source>
</evidence>
<accession>A0A553QTM1</accession>
<organism evidence="12 13">
    <name type="scientific">Danionella cerebrum</name>
    <dbReference type="NCBI Taxonomy" id="2873325"/>
    <lineage>
        <taxon>Eukaryota</taxon>
        <taxon>Metazoa</taxon>
        <taxon>Chordata</taxon>
        <taxon>Craniata</taxon>
        <taxon>Vertebrata</taxon>
        <taxon>Euteleostomi</taxon>
        <taxon>Actinopterygii</taxon>
        <taxon>Neopterygii</taxon>
        <taxon>Teleostei</taxon>
        <taxon>Ostariophysi</taxon>
        <taxon>Cypriniformes</taxon>
        <taxon>Danionidae</taxon>
        <taxon>Danioninae</taxon>
        <taxon>Danionella</taxon>
    </lineage>
</organism>
<dbReference type="GO" id="GO:0005737">
    <property type="term" value="C:cytoplasm"/>
    <property type="evidence" value="ECO:0007669"/>
    <property type="project" value="TreeGrafter"/>
</dbReference>
<evidence type="ECO:0000256" key="3">
    <source>
        <dbReference type="ARBA" id="ARBA00022527"/>
    </source>
</evidence>
<dbReference type="EMBL" id="SRMA01025554">
    <property type="protein sequence ID" value="TRY93319.1"/>
    <property type="molecule type" value="Genomic_DNA"/>
</dbReference>
<evidence type="ECO:0000256" key="5">
    <source>
        <dbReference type="ARBA" id="ARBA00022741"/>
    </source>
</evidence>
<keyword evidence="3" id="KW-0723">Serine/threonine-protein kinase</keyword>
<evidence type="ECO:0000256" key="9">
    <source>
        <dbReference type="ARBA" id="ARBA00048679"/>
    </source>
</evidence>
<dbReference type="Pfam" id="PF00069">
    <property type="entry name" value="Pkinase"/>
    <property type="match status" value="1"/>
</dbReference>
<dbReference type="Gene3D" id="3.30.200.20">
    <property type="entry name" value="Phosphorylase Kinase, domain 1"/>
    <property type="match status" value="1"/>
</dbReference>
<dbReference type="Gene3D" id="1.10.510.10">
    <property type="entry name" value="Transferase(Phosphotransferase) domain 1"/>
    <property type="match status" value="1"/>
</dbReference>
<keyword evidence="6" id="KW-0418">Kinase</keyword>
<dbReference type="InterPro" id="IPR011009">
    <property type="entry name" value="Kinase-like_dom_sf"/>
</dbReference>
<keyword evidence="13" id="KW-1185">Reference proteome</keyword>
<feature type="region of interest" description="Disordered" evidence="10">
    <location>
        <begin position="146"/>
        <end position="203"/>
    </location>
</feature>
<evidence type="ECO:0000313" key="12">
    <source>
        <dbReference type="EMBL" id="TRY93319.1"/>
    </source>
</evidence>
<dbReference type="SMART" id="SM00220">
    <property type="entry name" value="S_TKc"/>
    <property type="match status" value="1"/>
</dbReference>
<dbReference type="GO" id="GO:0005524">
    <property type="term" value="F:ATP binding"/>
    <property type="evidence" value="ECO:0007669"/>
    <property type="project" value="UniProtKB-KW"/>
</dbReference>
<comment type="caution">
    <text evidence="12">The sequence shown here is derived from an EMBL/GenBank/DDBJ whole genome shotgun (WGS) entry which is preliminary data.</text>
</comment>
<keyword evidence="5" id="KW-0547">Nucleotide-binding</keyword>
<comment type="catalytic activity">
    <reaction evidence="8">
        <text>L-threonyl-[protein] + ATP = O-phospho-L-threonyl-[protein] + ADP + H(+)</text>
        <dbReference type="Rhea" id="RHEA:46608"/>
        <dbReference type="Rhea" id="RHEA-COMP:11060"/>
        <dbReference type="Rhea" id="RHEA-COMP:11605"/>
        <dbReference type="ChEBI" id="CHEBI:15378"/>
        <dbReference type="ChEBI" id="CHEBI:30013"/>
        <dbReference type="ChEBI" id="CHEBI:30616"/>
        <dbReference type="ChEBI" id="CHEBI:61977"/>
        <dbReference type="ChEBI" id="CHEBI:456216"/>
        <dbReference type="EC" id="2.7.11.1"/>
    </reaction>
</comment>
<dbReference type="InterPro" id="IPR000719">
    <property type="entry name" value="Prot_kinase_dom"/>
</dbReference>
<evidence type="ECO:0000256" key="8">
    <source>
        <dbReference type="ARBA" id="ARBA00047899"/>
    </source>
</evidence>
<dbReference type="PANTHER" id="PTHR22984">
    <property type="entry name" value="SERINE/THREONINE-PROTEIN KINASE PIM"/>
    <property type="match status" value="1"/>
</dbReference>
<evidence type="ECO:0000256" key="1">
    <source>
        <dbReference type="ARBA" id="ARBA00005505"/>
    </source>
</evidence>
<evidence type="ECO:0000256" key="7">
    <source>
        <dbReference type="ARBA" id="ARBA00022840"/>
    </source>
</evidence>
<dbReference type="GO" id="GO:0007346">
    <property type="term" value="P:regulation of mitotic cell cycle"/>
    <property type="evidence" value="ECO:0007669"/>
    <property type="project" value="TreeGrafter"/>
</dbReference>
<comment type="catalytic activity">
    <reaction evidence="9">
        <text>L-seryl-[protein] + ATP = O-phospho-L-seryl-[protein] + ADP + H(+)</text>
        <dbReference type="Rhea" id="RHEA:17989"/>
        <dbReference type="Rhea" id="RHEA-COMP:9863"/>
        <dbReference type="Rhea" id="RHEA-COMP:11604"/>
        <dbReference type="ChEBI" id="CHEBI:15378"/>
        <dbReference type="ChEBI" id="CHEBI:29999"/>
        <dbReference type="ChEBI" id="CHEBI:30616"/>
        <dbReference type="ChEBI" id="CHEBI:83421"/>
        <dbReference type="ChEBI" id="CHEBI:456216"/>
        <dbReference type="EC" id="2.7.11.1"/>
    </reaction>
</comment>
<evidence type="ECO:0000256" key="4">
    <source>
        <dbReference type="ARBA" id="ARBA00022679"/>
    </source>
</evidence>
<dbReference type="OrthoDB" id="4062651at2759"/>
<dbReference type="EC" id="2.7.11.1" evidence="2"/>
<evidence type="ECO:0000256" key="10">
    <source>
        <dbReference type="SAM" id="MobiDB-lite"/>
    </source>
</evidence>
<comment type="similarity">
    <text evidence="1">Belongs to the protein kinase superfamily. CAMK Ser/Thr protein kinase family. PIM subfamily.</text>
</comment>
<dbReference type="STRING" id="623744.A0A553QTM1"/>
<keyword evidence="7" id="KW-0067">ATP-binding</keyword>
<reference evidence="12 13" key="1">
    <citation type="journal article" date="2019" name="Sci. Data">
        <title>Hybrid genome assembly and annotation of Danionella translucida.</title>
        <authorList>
            <person name="Kadobianskyi M."/>
            <person name="Schulze L."/>
            <person name="Schuelke M."/>
            <person name="Judkewitz B."/>
        </authorList>
    </citation>
    <scope>NUCLEOTIDE SEQUENCE [LARGE SCALE GENOMIC DNA]</scope>
    <source>
        <strain evidence="12 13">Bolton</strain>
    </source>
</reference>
<dbReference type="AlphaFoldDB" id="A0A553QTM1"/>
<feature type="region of interest" description="Disordered" evidence="10">
    <location>
        <begin position="234"/>
        <end position="263"/>
    </location>
</feature>